<protein>
    <submittedName>
        <fullName evidence="7">D-glycerate dehydrogenase</fullName>
    </submittedName>
</protein>
<name>A0AAN0K6S6_9ACTN</name>
<dbReference type="RefSeq" id="WP_286263539.1">
    <property type="nucleotide sequence ID" value="NZ_AP028056.1"/>
</dbReference>
<dbReference type="InterPro" id="IPR006140">
    <property type="entry name" value="D-isomer_DH_NAD-bd"/>
</dbReference>
<evidence type="ECO:0000256" key="2">
    <source>
        <dbReference type="ARBA" id="ARBA00023002"/>
    </source>
</evidence>
<dbReference type="InterPro" id="IPR050223">
    <property type="entry name" value="D-isomer_2-hydroxyacid_DH"/>
</dbReference>
<sequence length="322" mass="34025">MAKVCITDAVPEAGLDELRAVGHEIRSWTGEQPPTRAELLAQVSGADAVLSVLTDGVDREFLDAAGPQLKVVANIAAGFNNIDLELCKQRGIVATTTPGVLFDSTADTAFGLLLMVTRRFGEAERLVRAGTPWRYRTTFMLGHAIQGMQIGLIGAGQIGTAMARRCKAFGMRIAYASEHPMKEPARSELEAVGLPIDELVATSDVISLHCPLTPQTHHILDAQRLAAMKPGSYIINTARGACIDEKALVEALKSGHLAGAGLDVYEHEPAIEPGLLGMENVVLLPHLGSATVETRITMTALAAANVLAVLDGKPAVTPAPGF</sequence>
<dbReference type="PANTHER" id="PTHR10996">
    <property type="entry name" value="2-HYDROXYACID DEHYDROGENASE-RELATED"/>
    <property type="match status" value="1"/>
</dbReference>
<organism evidence="7 8">
    <name type="scientific">Brooklawnia propionicigenes</name>
    <dbReference type="NCBI Taxonomy" id="3041175"/>
    <lineage>
        <taxon>Bacteria</taxon>
        <taxon>Bacillati</taxon>
        <taxon>Actinomycetota</taxon>
        <taxon>Actinomycetes</taxon>
        <taxon>Propionibacteriales</taxon>
        <taxon>Propionibacteriaceae</taxon>
        <taxon>Brooklawnia</taxon>
    </lineage>
</organism>
<dbReference type="SUPFAM" id="SSF51735">
    <property type="entry name" value="NAD(P)-binding Rossmann-fold domains"/>
    <property type="match status" value="1"/>
</dbReference>
<evidence type="ECO:0000313" key="7">
    <source>
        <dbReference type="EMBL" id="BEH02162.1"/>
    </source>
</evidence>
<accession>A0AAN0K6S6</accession>
<dbReference type="Proteomes" id="UP001431656">
    <property type="component" value="Chromosome"/>
</dbReference>
<reference evidence="7" key="1">
    <citation type="journal article" date="2024" name="Int. J. Syst. Evol. Microbiol.">
        <title>Brooklawnia propionicigenes sp. nov., a facultatively anaerobic, propionate-producing bacterium isolated from a methanogenic reactor treating waste from cattle farms.</title>
        <authorList>
            <person name="Akita Y."/>
            <person name="Ueki A."/>
            <person name="Tonouchi A."/>
            <person name="Sugawara Y."/>
            <person name="Honma S."/>
            <person name="Kaku N."/>
            <person name="Ueki K."/>
        </authorList>
    </citation>
    <scope>NUCLEOTIDE SEQUENCE</scope>
    <source>
        <strain evidence="7">SH051</strain>
    </source>
</reference>
<feature type="domain" description="D-isomer specific 2-hydroxyacid dehydrogenase NAD-binding" evidence="6">
    <location>
        <begin position="110"/>
        <end position="288"/>
    </location>
</feature>
<dbReference type="PANTHER" id="PTHR10996:SF178">
    <property type="entry name" value="2-HYDROXYACID DEHYDROGENASE YGL185C-RELATED"/>
    <property type="match status" value="1"/>
</dbReference>
<dbReference type="KEGG" id="broo:brsh051_14430"/>
<dbReference type="CDD" id="cd05301">
    <property type="entry name" value="GDH"/>
    <property type="match status" value="1"/>
</dbReference>
<dbReference type="InterPro" id="IPR006139">
    <property type="entry name" value="D-isomer_2_OHA_DH_cat_dom"/>
</dbReference>
<dbReference type="Gene3D" id="3.40.50.720">
    <property type="entry name" value="NAD(P)-binding Rossmann-like Domain"/>
    <property type="match status" value="2"/>
</dbReference>
<gene>
    <name evidence="7" type="ORF">brsh051_14430</name>
</gene>
<dbReference type="GO" id="GO:0016618">
    <property type="term" value="F:hydroxypyruvate reductase [NAD(P)H] activity"/>
    <property type="evidence" value="ECO:0007669"/>
    <property type="project" value="TreeGrafter"/>
</dbReference>
<feature type="domain" description="D-isomer specific 2-hydroxyacid dehydrogenase catalytic" evidence="5">
    <location>
        <begin position="4"/>
        <end position="315"/>
    </location>
</feature>
<dbReference type="FunFam" id="3.40.50.720:FF:000203">
    <property type="entry name" value="D-3-phosphoglycerate dehydrogenase (SerA)"/>
    <property type="match status" value="1"/>
</dbReference>
<dbReference type="GO" id="GO:0005829">
    <property type="term" value="C:cytosol"/>
    <property type="evidence" value="ECO:0007669"/>
    <property type="project" value="TreeGrafter"/>
</dbReference>
<dbReference type="InterPro" id="IPR036291">
    <property type="entry name" value="NAD(P)-bd_dom_sf"/>
</dbReference>
<evidence type="ECO:0000256" key="3">
    <source>
        <dbReference type="ARBA" id="ARBA00023027"/>
    </source>
</evidence>
<keyword evidence="2 4" id="KW-0560">Oxidoreductase</keyword>
<dbReference type="GO" id="GO:0051287">
    <property type="term" value="F:NAD binding"/>
    <property type="evidence" value="ECO:0007669"/>
    <property type="project" value="InterPro"/>
</dbReference>
<comment type="similarity">
    <text evidence="1 4">Belongs to the D-isomer specific 2-hydroxyacid dehydrogenase family.</text>
</comment>
<dbReference type="EMBL" id="AP028056">
    <property type="protein sequence ID" value="BEH02162.1"/>
    <property type="molecule type" value="Genomic_DNA"/>
</dbReference>
<evidence type="ECO:0000259" key="6">
    <source>
        <dbReference type="Pfam" id="PF02826"/>
    </source>
</evidence>
<dbReference type="GO" id="GO:0030267">
    <property type="term" value="F:glyoxylate reductase (NADPH) activity"/>
    <property type="evidence" value="ECO:0007669"/>
    <property type="project" value="TreeGrafter"/>
</dbReference>
<dbReference type="InterPro" id="IPR029753">
    <property type="entry name" value="D-isomer_DH_CS"/>
</dbReference>
<keyword evidence="8" id="KW-1185">Reference proteome</keyword>
<keyword evidence="3" id="KW-0520">NAD</keyword>
<evidence type="ECO:0000256" key="1">
    <source>
        <dbReference type="ARBA" id="ARBA00005854"/>
    </source>
</evidence>
<evidence type="ECO:0000256" key="4">
    <source>
        <dbReference type="RuleBase" id="RU003719"/>
    </source>
</evidence>
<dbReference type="Pfam" id="PF02826">
    <property type="entry name" value="2-Hacid_dh_C"/>
    <property type="match status" value="1"/>
</dbReference>
<evidence type="ECO:0000259" key="5">
    <source>
        <dbReference type="Pfam" id="PF00389"/>
    </source>
</evidence>
<dbReference type="AlphaFoldDB" id="A0AAN0K6S6"/>
<evidence type="ECO:0000313" key="8">
    <source>
        <dbReference type="Proteomes" id="UP001431656"/>
    </source>
</evidence>
<proteinExistence type="inferred from homology"/>
<dbReference type="Pfam" id="PF00389">
    <property type="entry name" value="2-Hacid_dh"/>
    <property type="match status" value="1"/>
</dbReference>
<dbReference type="SUPFAM" id="SSF52283">
    <property type="entry name" value="Formate/glycerate dehydrogenase catalytic domain-like"/>
    <property type="match status" value="1"/>
</dbReference>
<dbReference type="PROSITE" id="PS00670">
    <property type="entry name" value="D_2_HYDROXYACID_DH_2"/>
    <property type="match status" value="1"/>
</dbReference>